<sequence length="178" mass="20796">MSKIPMRTSQLVDDRPSRVDRASHGVARPTKTHLPRKQWHKAVKDLFNSFAESGQVDFWQESDWAIAYLVCDDLSDYKKQHEEHIRSRKLNEAWIRDASWLKPEERREQGLPMVEPPVTRDVGAMKLQLAHDILARLLVSEADRRRVHIELDSEVDNGEEFDAKIRVLDDYRKRLATG</sequence>
<name>A0A8S5TE72_9VIRU</name>
<feature type="region of interest" description="Disordered" evidence="1">
    <location>
        <begin position="1"/>
        <end position="35"/>
    </location>
</feature>
<proteinExistence type="predicted"/>
<accession>A0A8S5TE72</accession>
<reference evidence="2" key="1">
    <citation type="journal article" date="2021" name="Proc. Natl. Acad. Sci. U.S.A.">
        <title>A Catalog of Tens of Thousands of Viruses from Human Metagenomes Reveals Hidden Associations with Chronic Diseases.</title>
        <authorList>
            <person name="Tisza M.J."/>
            <person name="Buck C.B."/>
        </authorList>
    </citation>
    <scope>NUCLEOTIDE SEQUENCE</scope>
    <source>
        <strain evidence="2">Ctesc4</strain>
    </source>
</reference>
<dbReference type="Pfam" id="PF25673">
    <property type="entry name" value="Terminase_7"/>
    <property type="match status" value="1"/>
</dbReference>
<organism evidence="2">
    <name type="scientific">Phage sp. ctesc4</name>
    <dbReference type="NCBI Taxonomy" id="2828008"/>
    <lineage>
        <taxon>Viruses</taxon>
    </lineage>
</organism>
<evidence type="ECO:0000256" key="1">
    <source>
        <dbReference type="SAM" id="MobiDB-lite"/>
    </source>
</evidence>
<protein>
    <recommendedName>
        <fullName evidence="3">Terminase small subunit</fullName>
    </recommendedName>
</protein>
<dbReference type="InterPro" id="IPR057972">
    <property type="entry name" value="Terminase_7"/>
</dbReference>
<evidence type="ECO:0008006" key="3">
    <source>
        <dbReference type="Google" id="ProtNLM"/>
    </source>
</evidence>
<evidence type="ECO:0000313" key="2">
    <source>
        <dbReference type="EMBL" id="DAF61050.1"/>
    </source>
</evidence>
<dbReference type="EMBL" id="BK032802">
    <property type="protein sequence ID" value="DAF61050.1"/>
    <property type="molecule type" value="Genomic_DNA"/>
</dbReference>
<feature type="compositionally biased region" description="Basic and acidic residues" evidence="1">
    <location>
        <begin position="12"/>
        <end position="23"/>
    </location>
</feature>